<comment type="caution">
    <text evidence="1">The sequence shown here is derived from an EMBL/GenBank/DDBJ whole genome shotgun (WGS) entry which is preliminary data.</text>
</comment>
<accession>X1T6C5</accession>
<sequence>DEVTGTTRQKLIEINVAEWWPGQDYRIPVRMIVPLESKAKGFHITGGNPSEALMNDSKPNDFQTKLLANGVGIVKTVVKVLKEIPGKEGLEQEMRQLFLGELNPRYTTVWIWSMTLMRAATSSYAEADHFEKGKVAGSGGSKNGISPATALINDERFTATCSSVAFAYYSPTRRFDSKEMDKVEAANKAFFEAVKAGDVDLNKQRAKWYQANMVGGARTSMHKAALKAGRSRDEMRNLADCLWSSLCVTENWDRLMERGVDVLFQPGTHDYVAYDIP</sequence>
<organism evidence="1">
    <name type="scientific">marine sediment metagenome</name>
    <dbReference type="NCBI Taxonomy" id="412755"/>
    <lineage>
        <taxon>unclassified sequences</taxon>
        <taxon>metagenomes</taxon>
        <taxon>ecological metagenomes</taxon>
    </lineage>
</organism>
<reference evidence="1" key="1">
    <citation type="journal article" date="2014" name="Front. Microbiol.">
        <title>High frequency of phylogenetically diverse reductive dehalogenase-homologous genes in deep subseafloor sedimentary metagenomes.</title>
        <authorList>
            <person name="Kawai M."/>
            <person name="Futagami T."/>
            <person name="Toyoda A."/>
            <person name="Takaki Y."/>
            <person name="Nishi S."/>
            <person name="Hori S."/>
            <person name="Arai W."/>
            <person name="Tsubouchi T."/>
            <person name="Morono Y."/>
            <person name="Uchiyama I."/>
            <person name="Ito T."/>
            <person name="Fujiyama A."/>
            <person name="Inagaki F."/>
            <person name="Takami H."/>
        </authorList>
    </citation>
    <scope>NUCLEOTIDE SEQUENCE</scope>
    <source>
        <strain evidence="1">Expedition CK06-06</strain>
    </source>
</reference>
<feature type="non-terminal residue" evidence="1">
    <location>
        <position position="277"/>
    </location>
</feature>
<protein>
    <submittedName>
        <fullName evidence="1">Uncharacterized protein</fullName>
    </submittedName>
</protein>
<name>X1T6C5_9ZZZZ</name>
<feature type="non-terminal residue" evidence="1">
    <location>
        <position position="1"/>
    </location>
</feature>
<gene>
    <name evidence="1" type="ORF">S12H4_31836</name>
</gene>
<dbReference type="EMBL" id="BARW01018616">
    <property type="protein sequence ID" value="GAJ00819.1"/>
    <property type="molecule type" value="Genomic_DNA"/>
</dbReference>
<proteinExistence type="predicted"/>
<evidence type="ECO:0000313" key="1">
    <source>
        <dbReference type="EMBL" id="GAJ00819.1"/>
    </source>
</evidence>
<dbReference type="AlphaFoldDB" id="X1T6C5"/>